<feature type="transmembrane region" description="Helical" evidence="6">
    <location>
        <begin position="62"/>
        <end position="80"/>
    </location>
</feature>
<evidence type="ECO:0000256" key="3">
    <source>
        <dbReference type="ARBA" id="ARBA00022692"/>
    </source>
</evidence>
<feature type="transmembrane region" description="Helical" evidence="6">
    <location>
        <begin position="606"/>
        <end position="626"/>
    </location>
</feature>
<keyword evidence="2 6" id="KW-1003">Cell membrane</keyword>
<dbReference type="InterPro" id="IPR003838">
    <property type="entry name" value="ABC3_permease_C"/>
</dbReference>
<dbReference type="Pfam" id="PF02687">
    <property type="entry name" value="FtsX"/>
    <property type="match status" value="1"/>
</dbReference>
<evidence type="ECO:0000313" key="8">
    <source>
        <dbReference type="EMBL" id="MFC4597829.1"/>
    </source>
</evidence>
<evidence type="ECO:0000259" key="7">
    <source>
        <dbReference type="Pfam" id="PF02687"/>
    </source>
</evidence>
<feature type="transmembrane region" description="Helical" evidence="6">
    <location>
        <begin position="196"/>
        <end position="218"/>
    </location>
</feature>
<evidence type="ECO:0000256" key="2">
    <source>
        <dbReference type="ARBA" id="ARBA00022475"/>
    </source>
</evidence>
<keyword evidence="6" id="KW-0813">Transport</keyword>
<dbReference type="Proteomes" id="UP001596028">
    <property type="component" value="Unassembled WGS sequence"/>
</dbReference>
<comment type="subcellular location">
    <subcellularLocation>
        <location evidence="1 6">Cell membrane</location>
        <topology evidence="1 6">Multi-pass membrane protein</topology>
    </subcellularLocation>
</comment>
<dbReference type="PANTHER" id="PTHR46795:SF2">
    <property type="entry name" value="ABC TRANSPORTER, PERMEASE PROTEIN"/>
    <property type="match status" value="1"/>
</dbReference>
<proteinExistence type="inferred from homology"/>
<feature type="transmembrane region" description="Helical" evidence="6">
    <location>
        <begin position="21"/>
        <end position="42"/>
    </location>
</feature>
<keyword evidence="5 6" id="KW-0472">Membrane</keyword>
<comment type="caution">
    <text evidence="8">The sequence shown here is derived from an EMBL/GenBank/DDBJ whole genome shotgun (WGS) entry which is preliminary data.</text>
</comment>
<organism evidence="8 9">
    <name type="scientific">Cohnella hongkongensis</name>
    <dbReference type="NCBI Taxonomy" id="178337"/>
    <lineage>
        <taxon>Bacteria</taxon>
        <taxon>Bacillati</taxon>
        <taxon>Bacillota</taxon>
        <taxon>Bacilli</taxon>
        <taxon>Bacillales</taxon>
        <taxon>Paenibacillaceae</taxon>
        <taxon>Cohnella</taxon>
    </lineage>
</organism>
<gene>
    <name evidence="8" type="ORF">ACFO3S_06215</name>
</gene>
<evidence type="ECO:0000256" key="1">
    <source>
        <dbReference type="ARBA" id="ARBA00004651"/>
    </source>
</evidence>
<evidence type="ECO:0000256" key="4">
    <source>
        <dbReference type="ARBA" id="ARBA00022989"/>
    </source>
</evidence>
<dbReference type="InterPro" id="IPR027022">
    <property type="entry name" value="ABC_permease_BceB-typ"/>
</dbReference>
<feature type="transmembrane region" description="Helical" evidence="6">
    <location>
        <begin position="224"/>
        <end position="250"/>
    </location>
</feature>
<keyword evidence="4 6" id="KW-1133">Transmembrane helix</keyword>
<comment type="similarity">
    <text evidence="6">Belongs to the ABC-4 integral membrane protein family.</text>
</comment>
<keyword evidence="3 6" id="KW-0812">Transmembrane</keyword>
<feature type="transmembrane region" description="Helical" evidence="6">
    <location>
        <begin position="153"/>
        <end position="175"/>
    </location>
</feature>
<dbReference type="EMBL" id="JBHSEP010000003">
    <property type="protein sequence ID" value="MFC4597829.1"/>
    <property type="molecule type" value="Genomic_DNA"/>
</dbReference>
<feature type="transmembrane region" description="Helical" evidence="6">
    <location>
        <begin position="575"/>
        <end position="594"/>
    </location>
</feature>
<evidence type="ECO:0000313" key="9">
    <source>
        <dbReference type="Proteomes" id="UP001596028"/>
    </source>
</evidence>
<evidence type="ECO:0000256" key="6">
    <source>
        <dbReference type="PIRNR" id="PIRNR018968"/>
    </source>
</evidence>
<dbReference type="InterPro" id="IPR052536">
    <property type="entry name" value="ABC-4_Integral_Memb_Prot"/>
</dbReference>
<evidence type="ECO:0000256" key="5">
    <source>
        <dbReference type="ARBA" id="ARBA00023136"/>
    </source>
</evidence>
<feature type="transmembrane region" description="Helical" evidence="6">
    <location>
        <begin position="283"/>
        <end position="303"/>
    </location>
</feature>
<dbReference type="PANTHER" id="PTHR46795">
    <property type="entry name" value="ABC TRANSPORTER PERMEASE-RELATED-RELATED"/>
    <property type="match status" value="1"/>
</dbReference>
<sequence length="637" mass="70743">MTFRRFAYNNVMRNKRTYAAYFLSSAFSVMAFFVYAVFAFHPDMSGENVHSNVSVAMHFSEGLIYVFSFFFVLYSMSAFLKTRKKEFGLLVMLGMSDSQLKTMVFLENVLIGFGATAAGIGLGLVMAKVMLLAAENMLGLDETLKFYLPWEALALTLAAFLLLFVVISAFTVVILRGHRLIDLIKGSAMPKKEPKASVLLSLLAALLIGAGYAIALTVKGLSVVAAMIPVTLIVIVGTYFLFTQLSVYVIHKARRKRSFFWRGTNMLFLSDLAYRMKDNARTFFMVAILSTVAFSAIGSLVGFRTLMTNALIEENPFAIEYTPASPRGETSSDAEGTPVDADQEKTELAAIEQTLRNESIEYRKFQVSMSSQMRSDSEKSVVVVKASEFNAVAEAAGEKPVELQSDESMLIYYANPSLSGHPVPSAEKAVLEAGAVELNPSGVQSSVMLPIFEPYYVVSDEKYEQLEHPSVQRFYAFDVDEWRKTKKAGETLEQQLKESRSQFVSVAYELYLVNQSFGIILFIGLFIGAVFFVASGSFLYFRLYADLPDDRAKFKSIAKLGLTERELSGIVTKQLMLLFFVPIVVALVHGAVALTSMQNMLGTSLMTTSLSVLGTFLLIQIAYFLLIRARYVKEVRV</sequence>
<reference evidence="9" key="1">
    <citation type="journal article" date="2019" name="Int. J. Syst. Evol. Microbiol.">
        <title>The Global Catalogue of Microorganisms (GCM) 10K type strain sequencing project: providing services to taxonomists for standard genome sequencing and annotation.</title>
        <authorList>
            <consortium name="The Broad Institute Genomics Platform"/>
            <consortium name="The Broad Institute Genome Sequencing Center for Infectious Disease"/>
            <person name="Wu L."/>
            <person name="Ma J."/>
        </authorList>
    </citation>
    <scope>NUCLEOTIDE SEQUENCE [LARGE SCALE GENOMIC DNA]</scope>
    <source>
        <strain evidence="9">CCUG 49571</strain>
    </source>
</reference>
<dbReference type="RefSeq" id="WP_378093441.1">
    <property type="nucleotide sequence ID" value="NZ_JBHSEP010000003.1"/>
</dbReference>
<feature type="transmembrane region" description="Helical" evidence="6">
    <location>
        <begin position="517"/>
        <end position="541"/>
    </location>
</feature>
<feature type="domain" description="ABC3 transporter permease C-terminal" evidence="7">
    <location>
        <begin position="63"/>
        <end position="176"/>
    </location>
</feature>
<keyword evidence="9" id="KW-1185">Reference proteome</keyword>
<accession>A0ABV9F9G7</accession>
<protein>
    <submittedName>
        <fullName evidence="8">FtsX-like permease family protein</fullName>
    </submittedName>
</protein>
<feature type="transmembrane region" description="Helical" evidence="6">
    <location>
        <begin position="109"/>
        <end position="133"/>
    </location>
</feature>
<dbReference type="PIRSF" id="PIRSF018968">
    <property type="entry name" value="ABC_permease_BceB"/>
    <property type="match status" value="1"/>
</dbReference>
<name>A0ABV9F9G7_9BACL</name>